<protein>
    <submittedName>
        <fullName evidence="1">Uncharacterized protein</fullName>
    </submittedName>
</protein>
<dbReference type="EMBL" id="CQPA01000036">
    <property type="protein sequence ID" value="CNU79523.1"/>
    <property type="molecule type" value="Genomic_DNA"/>
</dbReference>
<organism evidence="1 2">
    <name type="scientific">Salmonella enterica subsp. enterica serovar Bovismorbificans</name>
    <dbReference type="NCBI Taxonomy" id="58097"/>
    <lineage>
        <taxon>Bacteria</taxon>
        <taxon>Pseudomonadati</taxon>
        <taxon>Pseudomonadota</taxon>
        <taxon>Gammaproteobacteria</taxon>
        <taxon>Enterobacterales</taxon>
        <taxon>Enterobacteriaceae</taxon>
        <taxon>Salmonella</taxon>
    </lineage>
</organism>
<dbReference type="Proteomes" id="UP000041314">
    <property type="component" value="Unassembled WGS sequence"/>
</dbReference>
<gene>
    <name evidence="1" type="ORF">ERS008198_03579</name>
</gene>
<accession>A0A655DQU6</accession>
<dbReference type="AlphaFoldDB" id="A0A655DQU6"/>
<sequence>MKYPPINASQIIHIAMQFFRQNRAGKRQVIVRSNQLLRFPGQRHASGLGVFILPGVNGELLQNQQHDELQRRTALVLFLLVHKLAKKRNQRLRIGNLGMLRHGKMRQPARVAVRRFDLKMEPVKFKIGGKLLNANMAAMRPKQQAFPGFDTENTFFFLNFQAAFFHKYNFPRLQTPGRMTPNAARNK</sequence>
<reference evidence="1 2" key="1">
    <citation type="submission" date="2015-03" db="EMBL/GenBank/DDBJ databases">
        <authorList>
            <consortium name="Pathogen Informatics"/>
        </authorList>
    </citation>
    <scope>NUCLEOTIDE SEQUENCE [LARGE SCALE GENOMIC DNA]</scope>
    <source>
        <strain evidence="1 2">A1104</strain>
    </source>
</reference>
<evidence type="ECO:0000313" key="1">
    <source>
        <dbReference type="EMBL" id="CNU79523.1"/>
    </source>
</evidence>
<evidence type="ECO:0000313" key="2">
    <source>
        <dbReference type="Proteomes" id="UP000041314"/>
    </source>
</evidence>
<proteinExistence type="predicted"/>
<name>A0A655DQU6_SALET</name>